<dbReference type="InterPro" id="IPR036047">
    <property type="entry name" value="F-box-like_dom_sf"/>
</dbReference>
<dbReference type="PANTHER" id="PTHR34223:SF101">
    <property type="entry name" value="F-BOX DOMAIN-CONTAINING PROTEIN"/>
    <property type="match status" value="1"/>
</dbReference>
<dbReference type="OrthoDB" id="29661at2759"/>
<keyword evidence="2" id="KW-1133">Transmembrane helix</keyword>
<feature type="transmembrane region" description="Helical" evidence="2">
    <location>
        <begin position="186"/>
        <end position="208"/>
    </location>
</feature>
<reference evidence="5" key="1">
    <citation type="submission" date="2013-09" db="EMBL/GenBank/DDBJ databases">
        <title>Corchorus olitorius genome sequencing.</title>
        <authorList>
            <person name="Alam M."/>
            <person name="Haque M.S."/>
            <person name="Islam M.S."/>
            <person name="Emdad E.M."/>
            <person name="Islam M.M."/>
            <person name="Ahmed B."/>
            <person name="Halim A."/>
            <person name="Hossen Q.M.M."/>
            <person name="Hossain M.Z."/>
            <person name="Ahmed R."/>
            <person name="Khan M.M."/>
            <person name="Islam R."/>
            <person name="Rashid M.M."/>
            <person name="Khan S.A."/>
            <person name="Rahman M.S."/>
            <person name="Alam M."/>
            <person name="Yahiya A.S."/>
            <person name="Khan M.S."/>
            <person name="Azam M.S."/>
            <person name="Haque T."/>
            <person name="Lashkar M.Z.H."/>
            <person name="Akhand A.I."/>
            <person name="Morshed G."/>
            <person name="Roy S."/>
            <person name="Uddin K.S."/>
            <person name="Rabeya T."/>
            <person name="Hossain A.S."/>
            <person name="Chowdhury A."/>
            <person name="Snigdha A.R."/>
            <person name="Mortoza M.S."/>
            <person name="Matin S.A."/>
            <person name="Hoque S.M.E."/>
            <person name="Islam M.K."/>
            <person name="Roy D.K."/>
            <person name="Haider R."/>
            <person name="Moosa M.M."/>
            <person name="Elias S.M."/>
            <person name="Hasan A.M."/>
            <person name="Jahan S."/>
            <person name="Shafiuddin M."/>
            <person name="Mahmood N."/>
            <person name="Shommy N.S."/>
        </authorList>
    </citation>
    <scope>NUCLEOTIDE SEQUENCE [LARGE SCALE GENOMIC DNA]</scope>
    <source>
        <strain evidence="5">cv. O-4</strain>
    </source>
</reference>
<evidence type="ECO:0000256" key="2">
    <source>
        <dbReference type="SAM" id="Phobius"/>
    </source>
</evidence>
<dbReference type="Pfam" id="PF04258">
    <property type="entry name" value="Peptidase_A22B"/>
    <property type="match status" value="1"/>
</dbReference>
<dbReference type="InterPro" id="IPR007369">
    <property type="entry name" value="Peptidase_A22B_SPP"/>
</dbReference>
<keyword evidence="1" id="KW-0378">Hydrolase</keyword>
<keyword evidence="2" id="KW-0472">Membrane</keyword>
<evidence type="ECO:0000313" key="5">
    <source>
        <dbReference type="Proteomes" id="UP000187203"/>
    </source>
</evidence>
<dbReference type="SMART" id="SM00256">
    <property type="entry name" value="FBOX"/>
    <property type="match status" value="1"/>
</dbReference>
<dbReference type="STRING" id="93759.A0A1R3L0B6"/>
<dbReference type="EMBL" id="AWUE01006557">
    <property type="protein sequence ID" value="OMP12774.1"/>
    <property type="molecule type" value="Genomic_DNA"/>
</dbReference>
<dbReference type="AlphaFoldDB" id="A0A1R3L0B6"/>
<dbReference type="InterPro" id="IPR053781">
    <property type="entry name" value="F-box_AtFBL13-like"/>
</dbReference>
<keyword evidence="1" id="KW-0645">Protease</keyword>
<dbReference type="PANTHER" id="PTHR34223">
    <property type="entry name" value="OS11G0201299 PROTEIN"/>
    <property type="match status" value="1"/>
</dbReference>
<evidence type="ECO:0000313" key="4">
    <source>
        <dbReference type="EMBL" id="OMP12774.1"/>
    </source>
</evidence>
<keyword evidence="5" id="KW-1185">Reference proteome</keyword>
<proteinExistence type="predicted"/>
<feature type="transmembrane region" description="Helical" evidence="2">
    <location>
        <begin position="260"/>
        <end position="281"/>
    </location>
</feature>
<feature type="domain" description="F-box" evidence="3">
    <location>
        <begin position="23"/>
        <end position="64"/>
    </location>
</feature>
<dbReference type="InterPro" id="IPR053197">
    <property type="entry name" value="F-box_SCFL_complex_component"/>
</dbReference>
<dbReference type="Pfam" id="PF00646">
    <property type="entry name" value="F-box"/>
    <property type="match status" value="1"/>
</dbReference>
<protein>
    <recommendedName>
        <fullName evidence="3">F-box domain-containing protein</fullName>
    </recommendedName>
</protein>
<dbReference type="Gene3D" id="1.20.1280.50">
    <property type="match status" value="1"/>
</dbReference>
<dbReference type="GO" id="GO:0016020">
    <property type="term" value="C:membrane"/>
    <property type="evidence" value="ECO:0007669"/>
    <property type="project" value="InterPro"/>
</dbReference>
<sequence length="300" mass="34726">MSTWKRALRNYKDKEEEDRISSLSDELIHKIMSFMDTKYAVETCVLSKSWESLWKSLPCLCFDYSNFPSKGVHSFHSFYNFITQVLIRRHHTGLDKVCFKYEYDERDSFASILQGKTLFINAPKLDCLELGLVRLDYYEQHRKFHGYKVVIDATGLMIDVSLGFSIASPWNADFDFSKEFTSLDPLCFFLLPLFYLFNLILGLTSITMHRWEVASVIWKFTGDQVAIPAMLLASVLCFDNRKSRETVNLLELYSSKGHKYIWYALPGYAIGLVTALAAGILTRSPQPALFYLVFFKFIDS</sequence>
<dbReference type="Proteomes" id="UP000187203">
    <property type="component" value="Unassembled WGS sequence"/>
</dbReference>
<organism evidence="4 5">
    <name type="scientific">Corchorus olitorius</name>
    <dbReference type="NCBI Taxonomy" id="93759"/>
    <lineage>
        <taxon>Eukaryota</taxon>
        <taxon>Viridiplantae</taxon>
        <taxon>Streptophyta</taxon>
        <taxon>Embryophyta</taxon>
        <taxon>Tracheophyta</taxon>
        <taxon>Spermatophyta</taxon>
        <taxon>Magnoliopsida</taxon>
        <taxon>eudicotyledons</taxon>
        <taxon>Gunneridae</taxon>
        <taxon>Pentapetalae</taxon>
        <taxon>rosids</taxon>
        <taxon>malvids</taxon>
        <taxon>Malvales</taxon>
        <taxon>Malvaceae</taxon>
        <taxon>Grewioideae</taxon>
        <taxon>Apeibeae</taxon>
        <taxon>Corchorus</taxon>
    </lineage>
</organism>
<dbReference type="GO" id="GO:0006508">
    <property type="term" value="P:proteolysis"/>
    <property type="evidence" value="ECO:0007669"/>
    <property type="project" value="UniProtKB-KW"/>
</dbReference>
<comment type="caution">
    <text evidence="4">The sequence shown here is derived from an EMBL/GenBank/DDBJ whole genome shotgun (WGS) entry which is preliminary data.</text>
</comment>
<dbReference type="SUPFAM" id="SSF81383">
    <property type="entry name" value="F-box domain"/>
    <property type="match status" value="1"/>
</dbReference>
<dbReference type="InterPro" id="IPR001810">
    <property type="entry name" value="F-box_dom"/>
</dbReference>
<accession>A0A1R3L0B6</accession>
<name>A0A1R3L0B6_9ROSI</name>
<dbReference type="CDD" id="cd22160">
    <property type="entry name" value="F-box_AtFBL13-like"/>
    <property type="match status" value="1"/>
</dbReference>
<keyword evidence="2" id="KW-0812">Transmembrane</keyword>
<evidence type="ECO:0000256" key="1">
    <source>
        <dbReference type="ARBA" id="ARBA00022670"/>
    </source>
</evidence>
<evidence type="ECO:0000259" key="3">
    <source>
        <dbReference type="SMART" id="SM00256"/>
    </source>
</evidence>
<dbReference type="GO" id="GO:0042500">
    <property type="term" value="F:aspartic endopeptidase activity, intramembrane cleaving"/>
    <property type="evidence" value="ECO:0007669"/>
    <property type="project" value="InterPro"/>
</dbReference>
<gene>
    <name evidence="4" type="ORF">COLO4_02776</name>
</gene>